<protein>
    <submittedName>
        <fullName evidence="1">Minor tail protein</fullName>
    </submittedName>
</protein>
<organism evidence="1">
    <name type="scientific">Siphoviridae sp. ctXBp18</name>
    <dbReference type="NCBI Taxonomy" id="2825541"/>
    <lineage>
        <taxon>Viruses</taxon>
        <taxon>Duplodnaviria</taxon>
        <taxon>Heunggongvirae</taxon>
        <taxon>Uroviricota</taxon>
        <taxon>Caudoviricetes</taxon>
    </lineage>
</organism>
<dbReference type="SUPFAM" id="SSF48371">
    <property type="entry name" value="ARM repeat"/>
    <property type="match status" value="1"/>
</dbReference>
<name>A0A8S5PK60_9CAUD</name>
<dbReference type="InterPro" id="IPR016024">
    <property type="entry name" value="ARM-type_fold"/>
</dbReference>
<reference evidence="1" key="1">
    <citation type="journal article" date="2021" name="Proc. Natl. Acad. Sci. U.S.A.">
        <title>A Catalog of Tens of Thousands of Viruses from Human Metagenomes Reveals Hidden Associations with Chronic Diseases.</title>
        <authorList>
            <person name="Tisza M.J."/>
            <person name="Buck C.B."/>
        </authorList>
    </citation>
    <scope>NUCLEOTIDE SEQUENCE</scope>
    <source>
        <strain evidence="1">CtXBp18</strain>
    </source>
</reference>
<sequence length="829" mass="90284">MADGYLNFDTRINTKGFEQGTKGISQKLNGVKSSLGKVAAAVGVAFSVAQISAFAKESEKLYNVQMEQELKLSTIMKTRMKASDESVQSVKDYASALQEQGVVGDEVQLAAAQQAATFLTQAENLKTLMPAMNDLLVQQHGLNATASDAVSIGNMFGKVMQGQTSALRRVGITFSAAEENMLKYGDESQRAATLAQVITNNVGEMNSALAQTSAGKQQQLANTYGDIREQLGKSVSQLKQMLLPAVNAAVNAFSRMVDCIGQVVQVIAKLAGYKLESSSSAAAGAAGDMADNYEEAADSAEAVEEAQENQLAAFDEINKLSSDSADNMSDDTSAALSTSPALTPEVDTKKASSMLDEFVKSARKAFSSLKKYIDEKFTPTFDCIWDGLKAETFKFQQTLGGVFGDIKTLAEPLKSYFAGDFTAFLQTAFATLGNIAVGLFDSFNMVFADIWNVAAFPMLQNFVTVGLPLITQFATQMLLTISTLFDSIKELFDTFWQEFTVPILDEIAQIWNDLWQTISGAWAEWGQPIFDSLREAITGTKDAILNIWEQWLRPLFDEFMAIIDSVWTEHLQPLLAEFLDFVGQLVSGALEIYNSAILPVINWLVQKLQPVVKSVGSYFLGVFHEILNAVIERARGIIRVLSGIVQFVTGAFTGDWQKAWNGIKQIFKGVWDTFYAVVKLPINLIIGAINAMTGAISDALNYIVDAVNELSFEVPDWVPGIGGEEFGFDLPNVYIPQIPKLAAGTVVPANYGEFMAVLGDNTREPEVVSPLSTMKQAVLEALVAYGGDGSGQKQPLYVTVQLDRRRVGQAVIDDINERTRRNGRSPLKA</sequence>
<evidence type="ECO:0000313" key="1">
    <source>
        <dbReference type="EMBL" id="DAE06801.1"/>
    </source>
</evidence>
<dbReference type="EMBL" id="BK015442">
    <property type="protein sequence ID" value="DAE06801.1"/>
    <property type="molecule type" value="Genomic_DNA"/>
</dbReference>
<accession>A0A8S5PK60</accession>
<proteinExistence type="predicted"/>